<evidence type="ECO:0000313" key="8">
    <source>
        <dbReference type="Proteomes" id="UP000095728"/>
    </source>
</evidence>
<dbReference type="FunCoup" id="A0A1E5RH97">
    <property type="interactions" value="47"/>
</dbReference>
<keyword evidence="8" id="KW-1185">Reference proteome</keyword>
<evidence type="ECO:0000256" key="2">
    <source>
        <dbReference type="ARBA" id="ARBA00004496"/>
    </source>
</evidence>
<evidence type="ECO:0000256" key="6">
    <source>
        <dbReference type="ARBA" id="ARBA00023242"/>
    </source>
</evidence>
<comment type="similarity">
    <text evidence="3">Belongs to the DIF1/spd1 family.</text>
</comment>
<dbReference type="InParanoid" id="A0A1E5RH97"/>
<dbReference type="EMBL" id="LPNM01000006">
    <property type="protein sequence ID" value="OEJ86271.1"/>
    <property type="molecule type" value="Genomic_DNA"/>
</dbReference>
<reference evidence="8" key="1">
    <citation type="journal article" date="2016" name="Genome Announc.">
        <title>Genome sequences of three species of Hanseniaspora isolated from spontaneous wine fermentations.</title>
        <authorList>
            <person name="Sternes P.R."/>
            <person name="Lee D."/>
            <person name="Kutyna D.R."/>
            <person name="Borneman A.R."/>
        </authorList>
    </citation>
    <scope>NUCLEOTIDE SEQUENCE [LARGE SCALE GENOMIC DNA]</scope>
    <source>
        <strain evidence="8">AWRI3579</strain>
    </source>
</reference>
<dbReference type="OrthoDB" id="4072855at2759"/>
<protein>
    <recommendedName>
        <fullName evidence="4">Damage-regulated import facilitator 1</fullName>
    </recommendedName>
</protein>
<dbReference type="GO" id="GO:0005737">
    <property type="term" value="C:cytoplasm"/>
    <property type="evidence" value="ECO:0007669"/>
    <property type="project" value="UniProtKB-SubCell"/>
</dbReference>
<comment type="subcellular location">
    <subcellularLocation>
        <location evidence="2">Cytoplasm</location>
    </subcellularLocation>
    <subcellularLocation>
        <location evidence="1">Nucleus</location>
    </subcellularLocation>
</comment>
<sequence>MPPATKRRLQSSIVEEEQKRQQHILNMHNGMSNNIQNSNNNTTNTASVSNYNNNDMTLQYHDELSTMGMRIRQSVDQGYQMPSNYTTMNMNTNNQVLNGNTYNNNNNNNNTGFNGGGVTTQDNSSYTIPEYKRVPMHNFMGNPQQMLINQNITGSSTSSASSLESWENRVQERLCNIGNDGENIEIIENVLKRGYDDSF</sequence>
<evidence type="ECO:0000256" key="4">
    <source>
        <dbReference type="ARBA" id="ARBA00021625"/>
    </source>
</evidence>
<evidence type="ECO:0000256" key="3">
    <source>
        <dbReference type="ARBA" id="ARBA00005459"/>
    </source>
</evidence>
<keyword evidence="5" id="KW-0963">Cytoplasm</keyword>
<dbReference type="GO" id="GO:0005634">
    <property type="term" value="C:nucleus"/>
    <property type="evidence" value="ECO:0007669"/>
    <property type="project" value="UniProtKB-SubCell"/>
</dbReference>
<name>A0A1E5RH97_9ASCO</name>
<dbReference type="AlphaFoldDB" id="A0A1E5RH97"/>
<dbReference type="Pfam" id="PF08591">
    <property type="entry name" value="RNR_inhib"/>
    <property type="match status" value="1"/>
</dbReference>
<gene>
    <name evidence="7" type="ORF">AWRI3579_g1210</name>
</gene>
<proteinExistence type="inferred from homology"/>
<dbReference type="Proteomes" id="UP000095728">
    <property type="component" value="Unassembled WGS sequence"/>
</dbReference>
<evidence type="ECO:0000313" key="7">
    <source>
        <dbReference type="EMBL" id="OEJ86271.1"/>
    </source>
</evidence>
<accession>A0A1E5RH97</accession>
<dbReference type="InterPro" id="IPR013900">
    <property type="entry name" value="RNR_inhibitor"/>
</dbReference>
<organism evidence="7 8">
    <name type="scientific">Hanseniaspora osmophila</name>
    <dbReference type="NCBI Taxonomy" id="56408"/>
    <lineage>
        <taxon>Eukaryota</taxon>
        <taxon>Fungi</taxon>
        <taxon>Dikarya</taxon>
        <taxon>Ascomycota</taxon>
        <taxon>Saccharomycotina</taxon>
        <taxon>Saccharomycetes</taxon>
        <taxon>Saccharomycodales</taxon>
        <taxon>Saccharomycodaceae</taxon>
        <taxon>Hanseniaspora</taxon>
    </lineage>
</organism>
<keyword evidence="6" id="KW-0539">Nucleus</keyword>
<evidence type="ECO:0000256" key="5">
    <source>
        <dbReference type="ARBA" id="ARBA00022490"/>
    </source>
</evidence>
<evidence type="ECO:0000256" key="1">
    <source>
        <dbReference type="ARBA" id="ARBA00004123"/>
    </source>
</evidence>
<comment type="caution">
    <text evidence="7">The sequence shown here is derived from an EMBL/GenBank/DDBJ whole genome shotgun (WGS) entry which is preliminary data.</text>
</comment>